<reference evidence="2" key="1">
    <citation type="journal article" date="2019" name="Sci. Rep.">
        <title>Draft genome of Tanacetum cinerariifolium, the natural source of mosquito coil.</title>
        <authorList>
            <person name="Yamashiro T."/>
            <person name="Shiraishi A."/>
            <person name="Satake H."/>
            <person name="Nakayama K."/>
        </authorList>
    </citation>
    <scope>NUCLEOTIDE SEQUENCE</scope>
</reference>
<name>A0A699TWV5_TANCI</name>
<feature type="compositionally biased region" description="Basic and acidic residues" evidence="1">
    <location>
        <begin position="36"/>
        <end position="61"/>
    </location>
</feature>
<feature type="region of interest" description="Disordered" evidence="1">
    <location>
        <begin position="1"/>
        <end position="61"/>
    </location>
</feature>
<evidence type="ECO:0000256" key="1">
    <source>
        <dbReference type="SAM" id="MobiDB-lite"/>
    </source>
</evidence>
<proteinExistence type="predicted"/>
<protein>
    <submittedName>
        <fullName evidence="2">Uncharacterized protein</fullName>
    </submittedName>
</protein>
<sequence length="103" mass="11098">MHDDFGTDEKASTLIPFPPYGKQAADIDQNAQGIGDPHDGDIHNQEQPEEQHMNGKGYLHDRDDVLPVLGGGVSNDLKTVIGGKGVHRGDSQERLGSVLTDIL</sequence>
<comment type="caution">
    <text evidence="2">The sequence shown here is derived from an EMBL/GenBank/DDBJ whole genome shotgun (WGS) entry which is preliminary data.</text>
</comment>
<feature type="compositionally biased region" description="Basic and acidic residues" evidence="1">
    <location>
        <begin position="1"/>
        <end position="11"/>
    </location>
</feature>
<evidence type="ECO:0000313" key="2">
    <source>
        <dbReference type="EMBL" id="GFD14547.1"/>
    </source>
</evidence>
<organism evidence="2">
    <name type="scientific">Tanacetum cinerariifolium</name>
    <name type="common">Dalmatian daisy</name>
    <name type="synonym">Chrysanthemum cinerariifolium</name>
    <dbReference type="NCBI Taxonomy" id="118510"/>
    <lineage>
        <taxon>Eukaryota</taxon>
        <taxon>Viridiplantae</taxon>
        <taxon>Streptophyta</taxon>
        <taxon>Embryophyta</taxon>
        <taxon>Tracheophyta</taxon>
        <taxon>Spermatophyta</taxon>
        <taxon>Magnoliopsida</taxon>
        <taxon>eudicotyledons</taxon>
        <taxon>Gunneridae</taxon>
        <taxon>Pentapetalae</taxon>
        <taxon>asterids</taxon>
        <taxon>campanulids</taxon>
        <taxon>Asterales</taxon>
        <taxon>Asteraceae</taxon>
        <taxon>Asteroideae</taxon>
        <taxon>Anthemideae</taxon>
        <taxon>Anthemidinae</taxon>
        <taxon>Tanacetum</taxon>
    </lineage>
</organism>
<dbReference type="AlphaFoldDB" id="A0A699TWV5"/>
<dbReference type="EMBL" id="BKCJ011280175">
    <property type="protein sequence ID" value="GFD14547.1"/>
    <property type="molecule type" value="Genomic_DNA"/>
</dbReference>
<gene>
    <name evidence="2" type="ORF">Tci_886516</name>
</gene>
<accession>A0A699TWV5</accession>